<dbReference type="PANTHER" id="PTHR13780">
    <property type="entry name" value="AMP-ACTIVATED PROTEIN KINASE, GAMMA REGULATORY SUBUNIT"/>
    <property type="match status" value="1"/>
</dbReference>
<evidence type="ECO:0000256" key="1">
    <source>
        <dbReference type="ARBA" id="ARBA00022737"/>
    </source>
</evidence>
<dbReference type="PANTHER" id="PTHR13780:SF101">
    <property type="entry name" value="SNF1-RELATED PROTEIN KINASE REGULATORY SUBUNIT GAMMA-LIKE PV42A"/>
    <property type="match status" value="1"/>
</dbReference>
<evidence type="ECO:0000313" key="4">
    <source>
        <dbReference type="EMBL" id="GAQ78049.1"/>
    </source>
</evidence>
<feature type="region of interest" description="Disordered" evidence="3">
    <location>
        <begin position="368"/>
        <end position="391"/>
    </location>
</feature>
<dbReference type="EMBL" id="DF236956">
    <property type="protein sequence ID" value="GAQ78049.1"/>
    <property type="molecule type" value="Genomic_DNA"/>
</dbReference>
<keyword evidence="2" id="KW-0129">CBS domain</keyword>
<accession>A0A1Y1HLL0</accession>
<proteinExistence type="predicted"/>
<dbReference type="AlphaFoldDB" id="A0A1Y1HLL0"/>
<dbReference type="InterPro" id="IPR050511">
    <property type="entry name" value="AMPK_gamma/SDS23_families"/>
</dbReference>
<organism evidence="4 5">
    <name type="scientific">Klebsormidium nitens</name>
    <name type="common">Green alga</name>
    <name type="synonym">Ulothrix nitens</name>
    <dbReference type="NCBI Taxonomy" id="105231"/>
    <lineage>
        <taxon>Eukaryota</taxon>
        <taxon>Viridiplantae</taxon>
        <taxon>Streptophyta</taxon>
        <taxon>Klebsormidiophyceae</taxon>
        <taxon>Klebsormidiales</taxon>
        <taxon>Klebsormidiaceae</taxon>
        <taxon>Klebsormidium</taxon>
    </lineage>
</organism>
<reference evidence="4 5" key="1">
    <citation type="journal article" date="2014" name="Nat. Commun.">
        <title>Klebsormidium flaccidum genome reveals primary factors for plant terrestrial adaptation.</title>
        <authorList>
            <person name="Hori K."/>
            <person name="Maruyama F."/>
            <person name="Fujisawa T."/>
            <person name="Togashi T."/>
            <person name="Yamamoto N."/>
            <person name="Seo M."/>
            <person name="Sato S."/>
            <person name="Yamada T."/>
            <person name="Mori H."/>
            <person name="Tajima N."/>
            <person name="Moriyama T."/>
            <person name="Ikeuchi M."/>
            <person name="Watanabe M."/>
            <person name="Wada H."/>
            <person name="Kobayashi K."/>
            <person name="Saito M."/>
            <person name="Masuda T."/>
            <person name="Sasaki-Sekimoto Y."/>
            <person name="Mashiguchi K."/>
            <person name="Awai K."/>
            <person name="Shimojima M."/>
            <person name="Masuda S."/>
            <person name="Iwai M."/>
            <person name="Nobusawa T."/>
            <person name="Narise T."/>
            <person name="Kondo S."/>
            <person name="Saito H."/>
            <person name="Sato R."/>
            <person name="Murakawa M."/>
            <person name="Ihara Y."/>
            <person name="Oshima-Yamada Y."/>
            <person name="Ohtaka K."/>
            <person name="Satoh M."/>
            <person name="Sonobe K."/>
            <person name="Ishii M."/>
            <person name="Ohtani R."/>
            <person name="Kanamori-Sato M."/>
            <person name="Honoki R."/>
            <person name="Miyazaki D."/>
            <person name="Mochizuki H."/>
            <person name="Umetsu J."/>
            <person name="Higashi K."/>
            <person name="Shibata D."/>
            <person name="Kamiya Y."/>
            <person name="Sato N."/>
            <person name="Nakamura Y."/>
            <person name="Tabata S."/>
            <person name="Ida S."/>
            <person name="Kurokawa K."/>
            <person name="Ohta H."/>
        </authorList>
    </citation>
    <scope>NUCLEOTIDE SEQUENCE [LARGE SCALE GENOMIC DNA]</scope>
    <source>
        <strain evidence="4 5">NIES-2285</strain>
    </source>
</reference>
<dbReference type="OrthoDB" id="449052at2759"/>
<sequence>MMQAFLRDHKIGDLVVRKQQLIQVPYTSTVGDVINAYLTDDVLAYPITAPPNEWIGALGGGSSVLESDPSTGLPTKQYIGVISVLDVLMHFADNADNIEWALEAPVEKLVGRSIEGLNLIVLRPDTTILAALDTLAKGVHRVLVPQTTSSLPGTPRSSRRSDGFAEAGSNYHFLTQTDVIRFVVQNEEAFAGLLSKTVQAADVIHASVLSIPAFMLMVDALRCMRNAAVSVAQPITAIAVVEADHATFPEAEEPMMVQGKGLKVVGTLAASHLRGVTTEVLKGLPYLTVIDFLSRVSMARRFGFGAVHKDGSRRSSLGTTPRSSDDGAGTSEDAPGPRAPVTCSPETPLGEVLKQALKGRTRQVWVTDPGGLLSGQPEVRGPNIDGASPEGRQCMTQTASIGRTREPLDIAESTRAGLPKGSSNKGNMTRCCFNNRGAVIHIDAAVFAVVK</sequence>
<evidence type="ECO:0000313" key="5">
    <source>
        <dbReference type="Proteomes" id="UP000054558"/>
    </source>
</evidence>
<dbReference type="Gene3D" id="3.10.580.10">
    <property type="entry name" value="CBS-domain"/>
    <property type="match status" value="1"/>
</dbReference>
<dbReference type="Proteomes" id="UP000054558">
    <property type="component" value="Unassembled WGS sequence"/>
</dbReference>
<gene>
    <name evidence="4" type="ORF">KFL_000070190</name>
</gene>
<evidence type="ECO:0000256" key="2">
    <source>
        <dbReference type="ARBA" id="ARBA00023122"/>
    </source>
</evidence>
<protein>
    <submittedName>
        <fullName evidence="4">Cystathionine beta-synthase family protein</fullName>
    </submittedName>
</protein>
<name>A0A1Y1HLL0_KLENI</name>
<dbReference type="InterPro" id="IPR046342">
    <property type="entry name" value="CBS_dom_sf"/>
</dbReference>
<dbReference type="STRING" id="105231.A0A1Y1HLL0"/>
<dbReference type="SUPFAM" id="SSF54631">
    <property type="entry name" value="CBS-domain pair"/>
    <property type="match status" value="2"/>
</dbReference>
<keyword evidence="5" id="KW-1185">Reference proteome</keyword>
<keyword evidence="1" id="KW-0677">Repeat</keyword>
<evidence type="ECO:0000256" key="3">
    <source>
        <dbReference type="SAM" id="MobiDB-lite"/>
    </source>
</evidence>
<feature type="region of interest" description="Disordered" evidence="3">
    <location>
        <begin position="308"/>
        <end position="348"/>
    </location>
</feature>
<dbReference type="OMA" id="ECMEVFS"/>